<dbReference type="Gene3D" id="3.30.980.10">
    <property type="entry name" value="Threonyl-trna Synthetase, Chain A, domain 2"/>
    <property type="match status" value="1"/>
</dbReference>
<dbReference type="PANTHER" id="PTHR43462">
    <property type="entry name" value="ALANYL-TRNA EDITING PROTEIN"/>
    <property type="match status" value="1"/>
</dbReference>
<keyword evidence="4" id="KW-0862">Zinc</keyword>
<dbReference type="Pfam" id="PF07973">
    <property type="entry name" value="tRNA_SAD"/>
    <property type="match status" value="1"/>
</dbReference>
<evidence type="ECO:0000256" key="3">
    <source>
        <dbReference type="ARBA" id="ARBA00022723"/>
    </source>
</evidence>
<dbReference type="PROSITE" id="PS50860">
    <property type="entry name" value="AA_TRNA_LIGASE_II_ALA"/>
    <property type="match status" value="1"/>
</dbReference>
<dbReference type="GO" id="GO:0003676">
    <property type="term" value="F:nucleic acid binding"/>
    <property type="evidence" value="ECO:0007669"/>
    <property type="project" value="InterPro"/>
</dbReference>
<evidence type="ECO:0000313" key="7">
    <source>
        <dbReference type="Proteomes" id="UP000886723"/>
    </source>
</evidence>
<name>A0A9D1T727_9FIRM</name>
<protein>
    <submittedName>
        <fullName evidence="6">Alanyl-tRNA editing protein</fullName>
    </submittedName>
</protein>
<reference evidence="6" key="2">
    <citation type="journal article" date="2021" name="PeerJ">
        <title>Extensive microbial diversity within the chicken gut microbiome revealed by metagenomics and culture.</title>
        <authorList>
            <person name="Gilroy R."/>
            <person name="Ravi A."/>
            <person name="Getino M."/>
            <person name="Pursley I."/>
            <person name="Horton D.L."/>
            <person name="Alikhan N.F."/>
            <person name="Baker D."/>
            <person name="Gharbi K."/>
            <person name="Hall N."/>
            <person name="Watson M."/>
            <person name="Adriaenssens E.M."/>
            <person name="Foster-Nyarko E."/>
            <person name="Jarju S."/>
            <person name="Secka A."/>
            <person name="Antonio M."/>
            <person name="Oren A."/>
            <person name="Chaudhuri R.R."/>
            <person name="La Ragione R."/>
            <person name="Hildebrand F."/>
            <person name="Pallen M.J."/>
        </authorList>
    </citation>
    <scope>NUCLEOTIDE SEQUENCE</scope>
    <source>
        <strain evidence="6">ChiBcec2-4451</strain>
    </source>
</reference>
<comment type="caution">
    <text evidence="6">The sequence shown here is derived from an EMBL/GenBank/DDBJ whole genome shotgun (WGS) entry which is preliminary data.</text>
</comment>
<dbReference type="Pfam" id="PF01411">
    <property type="entry name" value="tRNA-synt_2c"/>
    <property type="match status" value="1"/>
</dbReference>
<evidence type="ECO:0000256" key="2">
    <source>
        <dbReference type="ARBA" id="ARBA00004496"/>
    </source>
</evidence>
<evidence type="ECO:0000259" key="5">
    <source>
        <dbReference type="PROSITE" id="PS50860"/>
    </source>
</evidence>
<dbReference type="InterPro" id="IPR018163">
    <property type="entry name" value="Thr/Ala-tRNA-synth_IIc_edit"/>
</dbReference>
<dbReference type="Pfam" id="PF02272">
    <property type="entry name" value="DHHA1"/>
    <property type="match status" value="1"/>
</dbReference>
<dbReference type="InterPro" id="IPR003156">
    <property type="entry name" value="DHHA1_dom"/>
</dbReference>
<dbReference type="Gene3D" id="2.40.30.130">
    <property type="match status" value="1"/>
</dbReference>
<dbReference type="InterPro" id="IPR009000">
    <property type="entry name" value="Transl_B-barrel_sf"/>
</dbReference>
<dbReference type="AlphaFoldDB" id="A0A9D1T727"/>
<dbReference type="PANTHER" id="PTHR43462:SF1">
    <property type="entry name" value="ALANYL-TRNA EDITING PROTEIN AARSD1"/>
    <property type="match status" value="1"/>
</dbReference>
<dbReference type="GO" id="GO:0046872">
    <property type="term" value="F:metal ion binding"/>
    <property type="evidence" value="ECO:0007669"/>
    <property type="project" value="UniProtKB-KW"/>
</dbReference>
<dbReference type="GO" id="GO:0005737">
    <property type="term" value="C:cytoplasm"/>
    <property type="evidence" value="ECO:0007669"/>
    <property type="project" value="UniProtKB-SubCell"/>
</dbReference>
<dbReference type="InterPro" id="IPR012947">
    <property type="entry name" value="tRNA_SAD"/>
</dbReference>
<dbReference type="InterPro" id="IPR051335">
    <property type="entry name" value="Alanyl-tRNA_Editing_Enzymes"/>
</dbReference>
<keyword evidence="3" id="KW-0479">Metal-binding</keyword>
<dbReference type="SMART" id="SM00863">
    <property type="entry name" value="tRNA_SAD"/>
    <property type="match status" value="1"/>
</dbReference>
<comment type="subcellular location">
    <subcellularLocation>
        <location evidence="2">Cytoplasm</location>
    </subcellularLocation>
</comment>
<reference evidence="6" key="1">
    <citation type="submission" date="2020-10" db="EMBL/GenBank/DDBJ databases">
        <authorList>
            <person name="Gilroy R."/>
        </authorList>
    </citation>
    <scope>NUCLEOTIDE SEQUENCE</scope>
    <source>
        <strain evidence="6">ChiBcec2-4451</strain>
    </source>
</reference>
<evidence type="ECO:0000256" key="1">
    <source>
        <dbReference type="ARBA" id="ARBA00001947"/>
    </source>
</evidence>
<evidence type="ECO:0000256" key="4">
    <source>
        <dbReference type="ARBA" id="ARBA00022833"/>
    </source>
</evidence>
<dbReference type="GO" id="GO:0002161">
    <property type="term" value="F:aminoacyl-tRNA deacylase activity"/>
    <property type="evidence" value="ECO:0007669"/>
    <property type="project" value="UniProtKB-ARBA"/>
</dbReference>
<evidence type="ECO:0000313" key="6">
    <source>
        <dbReference type="EMBL" id="HIV13484.1"/>
    </source>
</evidence>
<organism evidence="6 7">
    <name type="scientific">Candidatus Pullilachnospira stercoravium</name>
    <dbReference type="NCBI Taxonomy" id="2840913"/>
    <lineage>
        <taxon>Bacteria</taxon>
        <taxon>Bacillati</taxon>
        <taxon>Bacillota</taxon>
        <taxon>Clostridia</taxon>
        <taxon>Lachnospirales</taxon>
        <taxon>Lachnospiraceae</taxon>
        <taxon>Lachnospiraceae incertae sedis</taxon>
        <taxon>Candidatus Pullilachnospira</taxon>
    </lineage>
</organism>
<dbReference type="EMBL" id="DVON01000210">
    <property type="protein sequence ID" value="HIV13484.1"/>
    <property type="molecule type" value="Genomic_DNA"/>
</dbReference>
<dbReference type="GO" id="GO:0006419">
    <property type="term" value="P:alanyl-tRNA aminoacylation"/>
    <property type="evidence" value="ECO:0007669"/>
    <property type="project" value="InterPro"/>
</dbReference>
<dbReference type="Proteomes" id="UP000886723">
    <property type="component" value="Unassembled WGS sequence"/>
</dbReference>
<proteinExistence type="predicted"/>
<accession>A0A9D1T727</accession>
<feature type="domain" description="Alanyl-transfer RNA synthetases family profile" evidence="5">
    <location>
        <begin position="1"/>
        <end position="236"/>
    </location>
</feature>
<dbReference type="GO" id="GO:0005524">
    <property type="term" value="F:ATP binding"/>
    <property type="evidence" value="ECO:0007669"/>
    <property type="project" value="InterPro"/>
</dbReference>
<dbReference type="Gene3D" id="3.10.310.40">
    <property type="match status" value="1"/>
</dbReference>
<dbReference type="SUPFAM" id="SSF55186">
    <property type="entry name" value="ThrRS/AlaRS common domain"/>
    <property type="match status" value="1"/>
</dbReference>
<dbReference type="InterPro" id="IPR018165">
    <property type="entry name" value="Ala-tRNA-synth_IIc_core"/>
</dbReference>
<dbReference type="GO" id="GO:0004813">
    <property type="term" value="F:alanine-tRNA ligase activity"/>
    <property type="evidence" value="ECO:0007669"/>
    <property type="project" value="InterPro"/>
</dbReference>
<dbReference type="InterPro" id="IPR018164">
    <property type="entry name" value="Ala-tRNA-synth_IIc_N"/>
</dbReference>
<gene>
    <name evidence="6" type="ORF">IAA63_10150</name>
</gene>
<sequence>MQTERLFYRDAYQKEFDGTVLECRRAKKGYEVRLDRTVFYPEGGGQPCDLGTLNQVPVTDVQEKEGEIWHTVESPLPEGTTVHGIIDWERRFDLMQQHSGEHIVSGMIHEKYGCNNVGFHMGPEMIIINFDREIPPEDLEELELQANRYVWENHRVEIGWPDPEQLEKIPYRSKKELEGDVRIVTYPGADICACCGIHVAASGEIGQIMLVSSKRDRGGTQLEMVCGGRALRFSNEMKNQNRRISVLLSAKPKETAAAVERLQQEAQQARFRLTGMELEHFAAIARQKQGQGDQLLFEEGLSPDSVRKLAVQVMETCGGRCAVFSGDDTEGYKYAVGEKDSDLREWTKTMNAALDGRGGGKPFFVQGSVRASRKEIEKFFETES</sequence>
<dbReference type="SUPFAM" id="SSF50447">
    <property type="entry name" value="Translation proteins"/>
    <property type="match status" value="1"/>
</dbReference>
<comment type="cofactor">
    <cofactor evidence="1">
        <name>Zn(2+)</name>
        <dbReference type="ChEBI" id="CHEBI:29105"/>
    </cofactor>
</comment>